<comment type="caution">
    <text evidence="3">The sequence shown here is derived from an EMBL/GenBank/DDBJ whole genome shotgun (WGS) entry which is preliminary data.</text>
</comment>
<dbReference type="Pfam" id="PF10169">
    <property type="entry name" value="LLPH"/>
    <property type="match status" value="1"/>
</dbReference>
<reference evidence="3 4" key="1">
    <citation type="submission" date="2022-12" db="EMBL/GenBank/DDBJ databases">
        <title>Chromosome-level genome assembly of true bugs.</title>
        <authorList>
            <person name="Ma L."/>
            <person name="Li H."/>
        </authorList>
    </citation>
    <scope>NUCLEOTIDE SEQUENCE [LARGE SCALE GENOMIC DNA]</scope>
    <source>
        <strain evidence="3">Lab_2022b</strain>
    </source>
</reference>
<name>A0AAW1CVD4_9HEMI</name>
<feature type="transmembrane region" description="Helical" evidence="2">
    <location>
        <begin position="52"/>
        <end position="71"/>
    </location>
</feature>
<keyword evidence="2" id="KW-0812">Transmembrane</keyword>
<protein>
    <submittedName>
        <fullName evidence="3">Uncharacterized protein</fullName>
    </submittedName>
</protein>
<dbReference type="InterPro" id="IPR018784">
    <property type="entry name" value="LLPH-like"/>
</dbReference>
<comment type="similarity">
    <text evidence="1">Belongs to the learning-associated protein family.</text>
</comment>
<sequence>MRKRLRNKWRLKMKAIKRESYGKKELERLKKVIEGSKKEGTKEIDMTDLQTLVNGNLFYTICVYIFFRLMLKIGMQKMHTVFQCF</sequence>
<evidence type="ECO:0000313" key="4">
    <source>
        <dbReference type="Proteomes" id="UP001461498"/>
    </source>
</evidence>
<organism evidence="3 4">
    <name type="scientific">Rhynocoris fuscipes</name>
    <dbReference type="NCBI Taxonomy" id="488301"/>
    <lineage>
        <taxon>Eukaryota</taxon>
        <taxon>Metazoa</taxon>
        <taxon>Ecdysozoa</taxon>
        <taxon>Arthropoda</taxon>
        <taxon>Hexapoda</taxon>
        <taxon>Insecta</taxon>
        <taxon>Pterygota</taxon>
        <taxon>Neoptera</taxon>
        <taxon>Paraneoptera</taxon>
        <taxon>Hemiptera</taxon>
        <taxon>Heteroptera</taxon>
        <taxon>Panheteroptera</taxon>
        <taxon>Cimicomorpha</taxon>
        <taxon>Reduviidae</taxon>
        <taxon>Harpactorinae</taxon>
        <taxon>Harpactorini</taxon>
        <taxon>Rhynocoris</taxon>
    </lineage>
</organism>
<proteinExistence type="inferred from homology"/>
<keyword evidence="2" id="KW-0472">Membrane</keyword>
<gene>
    <name evidence="3" type="ORF">O3M35_001791</name>
</gene>
<accession>A0AAW1CVD4</accession>
<evidence type="ECO:0000256" key="1">
    <source>
        <dbReference type="ARBA" id="ARBA00034118"/>
    </source>
</evidence>
<dbReference type="Proteomes" id="UP001461498">
    <property type="component" value="Unassembled WGS sequence"/>
</dbReference>
<keyword evidence="2" id="KW-1133">Transmembrane helix</keyword>
<dbReference type="AlphaFoldDB" id="A0AAW1CVD4"/>
<evidence type="ECO:0000256" key="2">
    <source>
        <dbReference type="SAM" id="Phobius"/>
    </source>
</evidence>
<dbReference type="EMBL" id="JAPXFL010000010">
    <property type="protein sequence ID" value="KAK9500547.1"/>
    <property type="molecule type" value="Genomic_DNA"/>
</dbReference>
<keyword evidence="4" id="KW-1185">Reference proteome</keyword>
<evidence type="ECO:0000313" key="3">
    <source>
        <dbReference type="EMBL" id="KAK9500547.1"/>
    </source>
</evidence>